<accession>A0A516KT19</accession>
<keyword evidence="2" id="KW-1185">Reference proteome</keyword>
<sequence length="159" mass="17360">MSIIHLGGVDPGLVHTGLVSIRADSQKRTCTVLTEIIDGPDVERVQSLSSVVLKDAQIFVEKYEDRGTVFSTHSDMRVFETKVMAALPHAKLLSNTGVKKVITDQMLQAIVGDLPTTNHKDLESAARIAIAGGLKDPQVNSVMYALLIDHLRGESWLTR</sequence>
<evidence type="ECO:0008006" key="3">
    <source>
        <dbReference type="Google" id="ProtNLM"/>
    </source>
</evidence>
<dbReference type="KEGG" id="vg:55621149"/>
<evidence type="ECO:0000313" key="1">
    <source>
        <dbReference type="EMBL" id="QDP44828.1"/>
    </source>
</evidence>
<name>A0A516KT19_9CAUD</name>
<organism evidence="1 2">
    <name type="scientific">Microbacterium phage Araxxi</name>
    <dbReference type="NCBI Taxonomy" id="2590948"/>
    <lineage>
        <taxon>Viruses</taxon>
        <taxon>Duplodnaviria</taxon>
        <taxon>Heunggongvirae</taxon>
        <taxon>Uroviricota</taxon>
        <taxon>Caudoviricetes</taxon>
        <taxon>Burrovirus</taxon>
        <taxon>Burrovirus araxxi</taxon>
    </lineage>
</organism>
<dbReference type="EMBL" id="MN062711">
    <property type="protein sequence ID" value="QDP44828.1"/>
    <property type="molecule type" value="Genomic_DNA"/>
</dbReference>
<reference evidence="1 2" key="1">
    <citation type="submission" date="2019-06" db="EMBL/GenBank/DDBJ databases">
        <authorList>
            <person name="Cleveland K."/>
            <person name="Luciani P."/>
            <person name="Chung H."/>
            <person name="Caruso S.M."/>
            <person name="Garlena R.A."/>
            <person name="Russell D.A."/>
            <person name="Pope W.H."/>
            <person name="Jacobs-Sera D."/>
            <person name="Hatfull G.F."/>
        </authorList>
    </citation>
    <scope>NUCLEOTIDE SEQUENCE [LARGE SCALE GENOMIC DNA]</scope>
</reference>
<dbReference type="GeneID" id="55621149"/>
<dbReference type="Proteomes" id="UP000315309">
    <property type="component" value="Segment"/>
</dbReference>
<dbReference type="RefSeq" id="YP_009850666.1">
    <property type="nucleotide sequence ID" value="NC_048801.1"/>
</dbReference>
<protein>
    <recommendedName>
        <fullName evidence="3">RuvC-like resolvase</fullName>
    </recommendedName>
</protein>
<gene>
    <name evidence="1" type="primary">9</name>
    <name evidence="1" type="ORF">SEA_ARAXXI_9</name>
</gene>
<evidence type="ECO:0000313" key="2">
    <source>
        <dbReference type="Proteomes" id="UP000315309"/>
    </source>
</evidence>
<proteinExistence type="predicted"/>